<dbReference type="Gene3D" id="2.60.120.10">
    <property type="entry name" value="Jelly Rolls"/>
    <property type="match status" value="1"/>
</dbReference>
<dbReference type="CDD" id="cd07010">
    <property type="entry name" value="cupin_PMI_type_I_N_bac"/>
    <property type="match status" value="1"/>
</dbReference>
<accession>A0A078S660</accession>
<organism evidence="3 4">
    <name type="scientific">Bacteroides uniformis str. 3978 T3 ii</name>
    <dbReference type="NCBI Taxonomy" id="1339349"/>
    <lineage>
        <taxon>Bacteria</taxon>
        <taxon>Pseudomonadati</taxon>
        <taxon>Bacteroidota</taxon>
        <taxon>Bacteroidia</taxon>
        <taxon>Bacteroidales</taxon>
        <taxon>Bacteroidaceae</taxon>
        <taxon>Bacteroides</taxon>
    </lineage>
</organism>
<dbReference type="InterPro" id="IPR014710">
    <property type="entry name" value="RmlC-like_jellyroll"/>
</dbReference>
<sequence>MKYSANYDKYPFVQVSYNSDDCISGWFAITDSISERLKVLEKPLKVVAIECYQGVFENDIRNAFAGRFNNALFVHTDSAMLPEEKINDFFYPDITDDELFGYLTRYTMECFFDFDKVTGIRQQIEDLQSGIVIVYGVGAAYLCEHPDLLIYADMARWEIQSRFRKNEISNIGVNNKEERTSLQYKRAFFVDWRICDRHKKMLMAKVDYVLDTNRRNHPKMITGKAMFEGLEKAVNGPFRVVPFFDPGPWGGQWMKDVCDLERTMPNYAWCFDCVPEENSLLLAFGDEKVEIPSIDLIFAYPRQLLGDAVYGRFGDEFPIRFDFLDTIEGGNLSLQVHPLTEYIQQKFGMHYTQDESYYILDAKEGATVYLGLKDNIKPEEMLDELEKSQRTGEFEVEKYVGIYPAKKHDHFLIPAGTVHCSGRNSMVLEISATPYIFTFKLWDWGRMGLDGRPRPINIAHGANVIQWNRTESWVKEELINKVSVIGEGDSWREEKTGLHEWEFIETRRHWFTDKVLHKNESGVNVLNLIEGRSVIVESPIGQFSPFVVHYAETFIIPAAIKEYTIKPYGESEGMECGTIKAFVRHHA</sequence>
<dbReference type="GO" id="GO:0046872">
    <property type="term" value="F:metal ion binding"/>
    <property type="evidence" value="ECO:0007669"/>
    <property type="project" value="UniProtKB-KW"/>
</dbReference>
<evidence type="ECO:0000256" key="1">
    <source>
        <dbReference type="ARBA" id="ARBA00022723"/>
    </source>
</evidence>
<dbReference type="PANTHER" id="PTHR42742:SF3">
    <property type="entry name" value="FRUCTOKINASE"/>
    <property type="match status" value="1"/>
</dbReference>
<protein>
    <submittedName>
        <fullName evidence="3">Putative phosphomannose isomerase</fullName>
    </submittedName>
</protein>
<name>A0A078S660_BACUN</name>
<keyword evidence="1" id="KW-0479">Metal-binding</keyword>
<evidence type="ECO:0000313" key="3">
    <source>
        <dbReference type="EMBL" id="KDS57258.1"/>
    </source>
</evidence>
<dbReference type="SUPFAM" id="SSF51182">
    <property type="entry name" value="RmlC-like cupins"/>
    <property type="match status" value="1"/>
</dbReference>
<keyword evidence="2" id="KW-0862">Zinc</keyword>
<proteinExistence type="predicted"/>
<dbReference type="PATRIC" id="fig|1339349.3.peg.651"/>
<dbReference type="Proteomes" id="UP000028013">
    <property type="component" value="Unassembled WGS sequence"/>
</dbReference>
<dbReference type="EMBL" id="JNHN01000082">
    <property type="protein sequence ID" value="KDS57258.1"/>
    <property type="molecule type" value="Genomic_DNA"/>
</dbReference>
<dbReference type="InterPro" id="IPR011051">
    <property type="entry name" value="RmlC_Cupin_sf"/>
</dbReference>
<evidence type="ECO:0000313" key="4">
    <source>
        <dbReference type="Proteomes" id="UP000028013"/>
    </source>
</evidence>
<dbReference type="InterPro" id="IPR051804">
    <property type="entry name" value="Carb_Metab_Reg_Kinase/Isom"/>
</dbReference>
<keyword evidence="3" id="KW-0413">Isomerase</keyword>
<comment type="caution">
    <text evidence="3">The sequence shown here is derived from an EMBL/GenBank/DDBJ whole genome shotgun (WGS) entry which is preliminary data.</text>
</comment>
<dbReference type="PANTHER" id="PTHR42742">
    <property type="entry name" value="TRANSCRIPTIONAL REPRESSOR MPRA"/>
    <property type="match status" value="1"/>
</dbReference>
<evidence type="ECO:0000256" key="2">
    <source>
        <dbReference type="ARBA" id="ARBA00022833"/>
    </source>
</evidence>
<gene>
    <name evidence="3" type="ORF">M094_3823</name>
</gene>
<reference evidence="3 4" key="1">
    <citation type="submission" date="2014-04" db="EMBL/GenBank/DDBJ databases">
        <authorList>
            <person name="Sears C."/>
            <person name="Carroll K."/>
            <person name="Sack B.R."/>
            <person name="Qadri F."/>
            <person name="Myers L.L."/>
            <person name="Chung G.-T."/>
            <person name="Escheverria P."/>
            <person name="Fraser C.M."/>
            <person name="Sadzewicz L."/>
            <person name="Shefchek K.A."/>
            <person name="Tallon L."/>
            <person name="Das S.P."/>
            <person name="Daugherty S."/>
            <person name="Mongodin E.F."/>
        </authorList>
    </citation>
    <scope>NUCLEOTIDE SEQUENCE [LARGE SCALE GENOMIC DNA]</scope>
    <source>
        <strain evidence="3 4">3978 T3 ii</strain>
    </source>
</reference>
<dbReference type="RefSeq" id="WP_016272607.1">
    <property type="nucleotide sequence ID" value="NZ_JNHN01000082.1"/>
</dbReference>
<dbReference type="AlphaFoldDB" id="A0A078S660"/>
<dbReference type="GO" id="GO:0016853">
    <property type="term" value="F:isomerase activity"/>
    <property type="evidence" value="ECO:0007669"/>
    <property type="project" value="UniProtKB-KW"/>
</dbReference>